<reference evidence="1 2" key="1">
    <citation type="submission" date="2014-02" db="EMBL/GenBank/DDBJ databases">
        <title>Single nucleus genome sequencing reveals high similarity among nuclei of an endomycorrhizal fungus.</title>
        <authorList>
            <person name="Lin K."/>
            <person name="Geurts R."/>
            <person name="Zhang Z."/>
            <person name="Limpens E."/>
            <person name="Saunders D.G."/>
            <person name="Mu D."/>
            <person name="Pang E."/>
            <person name="Cao H."/>
            <person name="Cha H."/>
            <person name="Lin T."/>
            <person name="Zhou Q."/>
            <person name="Shang Y."/>
            <person name="Li Y."/>
            <person name="Ivanov S."/>
            <person name="Sharma T."/>
            <person name="Velzen R.V."/>
            <person name="Ruijter N.D."/>
            <person name="Aanen D.K."/>
            <person name="Win J."/>
            <person name="Kamoun S."/>
            <person name="Bisseling T."/>
            <person name="Huang S."/>
        </authorList>
    </citation>
    <scope>NUCLEOTIDE SEQUENCE [LARGE SCALE GENOMIC DNA]</scope>
    <source>
        <strain evidence="2">DAOM197198w</strain>
    </source>
</reference>
<proteinExistence type="predicted"/>
<gene>
    <name evidence="1" type="ORF">RirG_235230</name>
</gene>
<dbReference type="SMR" id="A0A015IAY5"/>
<accession>A0A015IAY5</accession>
<name>A0A015IAY5_RHIIW</name>
<sequence>MLPPSLSINRNGKIVLSVAQFCVYNYELPDTNSFNVNHYNGFTVYRSLLHKEFRGLSIEKVSQIASTTWKIADKEFRSFFANYANEINSAENRISPRFKLFEMNPKRKWKPCNQQIKYLFVEREEYMRHVFEKAVEEFEFISF</sequence>
<evidence type="ECO:0000313" key="1">
    <source>
        <dbReference type="EMBL" id="EXX54367.1"/>
    </source>
</evidence>
<dbReference type="EMBL" id="JEMT01028492">
    <property type="protein sequence ID" value="EXX54367.1"/>
    <property type="molecule type" value="Genomic_DNA"/>
</dbReference>
<organism evidence="1 2">
    <name type="scientific">Rhizophagus irregularis (strain DAOM 197198w)</name>
    <name type="common">Glomus intraradices</name>
    <dbReference type="NCBI Taxonomy" id="1432141"/>
    <lineage>
        <taxon>Eukaryota</taxon>
        <taxon>Fungi</taxon>
        <taxon>Fungi incertae sedis</taxon>
        <taxon>Mucoromycota</taxon>
        <taxon>Glomeromycotina</taxon>
        <taxon>Glomeromycetes</taxon>
        <taxon>Glomerales</taxon>
        <taxon>Glomeraceae</taxon>
        <taxon>Rhizophagus</taxon>
    </lineage>
</organism>
<dbReference type="AlphaFoldDB" id="A0A015IAY5"/>
<evidence type="ECO:0000313" key="2">
    <source>
        <dbReference type="Proteomes" id="UP000022910"/>
    </source>
</evidence>
<keyword evidence="2" id="KW-1185">Reference proteome</keyword>
<comment type="caution">
    <text evidence="1">The sequence shown here is derived from an EMBL/GenBank/DDBJ whole genome shotgun (WGS) entry which is preliminary data.</text>
</comment>
<dbReference type="OrthoDB" id="2342923at2759"/>
<dbReference type="Proteomes" id="UP000022910">
    <property type="component" value="Unassembled WGS sequence"/>
</dbReference>
<protein>
    <submittedName>
        <fullName evidence="1">Uncharacterized protein</fullName>
    </submittedName>
</protein>
<dbReference type="HOGENOM" id="CLU_1807232_0_0_1"/>